<proteinExistence type="inferred from homology"/>
<dbReference type="PANTHER" id="PTHR30346:SF0">
    <property type="entry name" value="HCA OPERON TRANSCRIPTIONAL ACTIVATOR HCAR"/>
    <property type="match status" value="1"/>
</dbReference>
<keyword evidence="4" id="KW-0804">Transcription</keyword>
<dbReference type="Pfam" id="PF03466">
    <property type="entry name" value="LysR_substrate"/>
    <property type="match status" value="1"/>
</dbReference>
<sequence length="292" mass="32279">MAHADVDLRKLRYFVALAEELNFGRAAERLHIAQPVLSRQIQALEKELDAQLFVRDKRRTRLTPAGEQLVTEAELVLAGAEALRRRVAQAARAVDTLTVGFMPGLTVTGPVRALGEAHPGLTVEVLRTNWTDQVSVLHDGRVDVGYMRLPVDSAGLELRPLFGERRMAVLPADHRLAGETSVNITDLADERLLQHPDSVPEWGRVSRMSRGPRERGETPASETRSVEEKLEHVAAGRGFSILPESTAAYYQRPDVVCVPILDIPPNEVALAWVAARHHPLIGEFVELAVAMR</sequence>
<gene>
    <name evidence="7" type="ORF">Psi02_34150</name>
</gene>
<evidence type="ECO:0000256" key="3">
    <source>
        <dbReference type="ARBA" id="ARBA00023125"/>
    </source>
</evidence>
<dbReference type="SUPFAM" id="SSF53850">
    <property type="entry name" value="Periplasmic binding protein-like II"/>
    <property type="match status" value="1"/>
</dbReference>
<dbReference type="InterPro" id="IPR000847">
    <property type="entry name" value="LysR_HTH_N"/>
</dbReference>
<dbReference type="EMBL" id="BOOQ01000022">
    <property type="protein sequence ID" value="GII46991.1"/>
    <property type="molecule type" value="Genomic_DNA"/>
</dbReference>
<dbReference type="GO" id="GO:0032993">
    <property type="term" value="C:protein-DNA complex"/>
    <property type="evidence" value="ECO:0007669"/>
    <property type="project" value="TreeGrafter"/>
</dbReference>
<dbReference type="CDD" id="cd08414">
    <property type="entry name" value="PBP2_LTTR_aromatics_like"/>
    <property type="match status" value="1"/>
</dbReference>
<dbReference type="GO" id="GO:0003700">
    <property type="term" value="F:DNA-binding transcription factor activity"/>
    <property type="evidence" value="ECO:0007669"/>
    <property type="project" value="InterPro"/>
</dbReference>
<dbReference type="SUPFAM" id="SSF46785">
    <property type="entry name" value="Winged helix' DNA-binding domain"/>
    <property type="match status" value="1"/>
</dbReference>
<dbReference type="Gene3D" id="1.10.10.10">
    <property type="entry name" value="Winged helix-like DNA-binding domain superfamily/Winged helix DNA-binding domain"/>
    <property type="match status" value="1"/>
</dbReference>
<dbReference type="PRINTS" id="PR00039">
    <property type="entry name" value="HTHLYSR"/>
</dbReference>
<keyword evidence="8" id="KW-1185">Reference proteome</keyword>
<dbReference type="Gene3D" id="3.40.190.10">
    <property type="entry name" value="Periplasmic binding protein-like II"/>
    <property type="match status" value="2"/>
</dbReference>
<dbReference type="InterPro" id="IPR036390">
    <property type="entry name" value="WH_DNA-bd_sf"/>
</dbReference>
<dbReference type="PROSITE" id="PS50931">
    <property type="entry name" value="HTH_LYSR"/>
    <property type="match status" value="1"/>
</dbReference>
<dbReference type="Pfam" id="PF00126">
    <property type="entry name" value="HTH_1"/>
    <property type="match status" value="1"/>
</dbReference>
<keyword evidence="3" id="KW-0238">DNA-binding</keyword>
<feature type="domain" description="HTH lysR-type" evidence="6">
    <location>
        <begin position="6"/>
        <end position="63"/>
    </location>
</feature>
<evidence type="ECO:0000256" key="4">
    <source>
        <dbReference type="ARBA" id="ARBA00023163"/>
    </source>
</evidence>
<accession>A0A8J3UM77</accession>
<evidence type="ECO:0000256" key="2">
    <source>
        <dbReference type="ARBA" id="ARBA00023015"/>
    </source>
</evidence>
<comment type="similarity">
    <text evidence="1">Belongs to the LysR transcriptional regulatory family.</text>
</comment>
<evidence type="ECO:0000313" key="7">
    <source>
        <dbReference type="EMBL" id="GII46991.1"/>
    </source>
</evidence>
<evidence type="ECO:0000256" key="5">
    <source>
        <dbReference type="SAM" id="MobiDB-lite"/>
    </source>
</evidence>
<evidence type="ECO:0000313" key="8">
    <source>
        <dbReference type="Proteomes" id="UP000644610"/>
    </source>
</evidence>
<dbReference type="GO" id="GO:0003677">
    <property type="term" value="F:DNA binding"/>
    <property type="evidence" value="ECO:0007669"/>
    <property type="project" value="UniProtKB-KW"/>
</dbReference>
<dbReference type="InterPro" id="IPR036388">
    <property type="entry name" value="WH-like_DNA-bd_sf"/>
</dbReference>
<reference evidence="7" key="1">
    <citation type="submission" date="2021-01" db="EMBL/GenBank/DDBJ databases">
        <title>Whole genome shotgun sequence of Planotetraspora silvatica NBRC 100141.</title>
        <authorList>
            <person name="Komaki H."/>
            <person name="Tamura T."/>
        </authorList>
    </citation>
    <scope>NUCLEOTIDE SEQUENCE</scope>
    <source>
        <strain evidence="7">NBRC 100141</strain>
    </source>
</reference>
<evidence type="ECO:0000256" key="1">
    <source>
        <dbReference type="ARBA" id="ARBA00009437"/>
    </source>
</evidence>
<dbReference type="Proteomes" id="UP000644610">
    <property type="component" value="Unassembled WGS sequence"/>
</dbReference>
<dbReference type="InterPro" id="IPR005119">
    <property type="entry name" value="LysR_subst-bd"/>
</dbReference>
<dbReference type="FunFam" id="1.10.10.10:FF:000001">
    <property type="entry name" value="LysR family transcriptional regulator"/>
    <property type="match status" value="1"/>
</dbReference>
<organism evidence="7 8">
    <name type="scientific">Planotetraspora silvatica</name>
    <dbReference type="NCBI Taxonomy" id="234614"/>
    <lineage>
        <taxon>Bacteria</taxon>
        <taxon>Bacillati</taxon>
        <taxon>Actinomycetota</taxon>
        <taxon>Actinomycetes</taxon>
        <taxon>Streptosporangiales</taxon>
        <taxon>Streptosporangiaceae</taxon>
        <taxon>Planotetraspora</taxon>
    </lineage>
</organism>
<dbReference type="RefSeq" id="WP_203975157.1">
    <property type="nucleotide sequence ID" value="NZ_BAAAKY010000014.1"/>
</dbReference>
<dbReference type="PANTHER" id="PTHR30346">
    <property type="entry name" value="TRANSCRIPTIONAL DUAL REGULATOR HCAR-RELATED"/>
    <property type="match status" value="1"/>
</dbReference>
<evidence type="ECO:0000259" key="6">
    <source>
        <dbReference type="PROSITE" id="PS50931"/>
    </source>
</evidence>
<protein>
    <submittedName>
        <fullName evidence="7">LysR family transcriptional regulator</fullName>
    </submittedName>
</protein>
<keyword evidence="2" id="KW-0805">Transcription regulation</keyword>
<feature type="region of interest" description="Disordered" evidence="5">
    <location>
        <begin position="202"/>
        <end position="226"/>
    </location>
</feature>
<name>A0A8J3UM77_9ACTN</name>
<comment type="caution">
    <text evidence="7">The sequence shown here is derived from an EMBL/GenBank/DDBJ whole genome shotgun (WGS) entry which is preliminary data.</text>
</comment>
<dbReference type="AlphaFoldDB" id="A0A8J3UM77"/>